<dbReference type="Proteomes" id="UP001334804">
    <property type="component" value="Chromosome"/>
</dbReference>
<proteinExistence type="predicted"/>
<keyword evidence="4" id="KW-1185">Reference proteome</keyword>
<evidence type="ECO:0000313" key="1">
    <source>
        <dbReference type="EMBL" id="SCL46902.1"/>
    </source>
</evidence>
<dbReference type="EMBL" id="CP109071">
    <property type="protein sequence ID" value="WSA33141.1"/>
    <property type="molecule type" value="Genomic_DNA"/>
</dbReference>
<dbReference type="RefSeq" id="WP_176733602.1">
    <property type="nucleotide sequence ID" value="NZ_CP109071.1"/>
</dbReference>
<evidence type="ECO:0000313" key="2">
    <source>
        <dbReference type="EMBL" id="WSA33141.1"/>
    </source>
</evidence>
<dbReference type="Proteomes" id="UP000199343">
    <property type="component" value="Unassembled WGS sequence"/>
</dbReference>
<evidence type="ECO:0000313" key="3">
    <source>
        <dbReference type="Proteomes" id="UP000199343"/>
    </source>
</evidence>
<accession>A0A1C6TYJ2</accession>
<gene>
    <name evidence="1" type="ORF">GA0070608_0133</name>
    <name evidence="2" type="ORF">OIE14_03430</name>
</gene>
<name>A0A1C6TYJ2_9ACTN</name>
<organism evidence="1 3">
    <name type="scientific">Micromonospora peucetia</name>
    <dbReference type="NCBI Taxonomy" id="47871"/>
    <lineage>
        <taxon>Bacteria</taxon>
        <taxon>Bacillati</taxon>
        <taxon>Actinomycetota</taxon>
        <taxon>Actinomycetes</taxon>
        <taxon>Micromonosporales</taxon>
        <taxon>Micromonosporaceae</taxon>
        <taxon>Micromonospora</taxon>
    </lineage>
</organism>
<sequence length="48" mass="5029">MALRTPDTPIAYTAVHDLALPDGSVYTFVHGAAIASEQNGARALSDRS</sequence>
<protein>
    <submittedName>
        <fullName evidence="1">Uncharacterized protein</fullName>
    </submittedName>
</protein>
<dbReference type="STRING" id="47871.GA0070608_0133"/>
<reference evidence="2 4" key="2">
    <citation type="submission" date="2022-10" db="EMBL/GenBank/DDBJ databases">
        <title>The complete genomes of actinobacterial strains from the NBC collection.</title>
        <authorList>
            <person name="Joergensen T.S."/>
            <person name="Alvarez Arevalo M."/>
            <person name="Sterndorff E.B."/>
            <person name="Faurdal D."/>
            <person name="Vuksanovic O."/>
            <person name="Mourched A.-S."/>
            <person name="Charusanti P."/>
            <person name="Shaw S."/>
            <person name="Blin K."/>
            <person name="Weber T."/>
        </authorList>
    </citation>
    <scope>NUCLEOTIDE SEQUENCE [LARGE SCALE GENOMIC DNA]</scope>
    <source>
        <strain evidence="2 4">NBC 01809</strain>
    </source>
</reference>
<dbReference type="EMBL" id="FMIC01000002">
    <property type="protein sequence ID" value="SCL46902.1"/>
    <property type="molecule type" value="Genomic_DNA"/>
</dbReference>
<evidence type="ECO:0000313" key="4">
    <source>
        <dbReference type="Proteomes" id="UP001334804"/>
    </source>
</evidence>
<reference evidence="1 3" key="1">
    <citation type="submission" date="2016-06" db="EMBL/GenBank/DDBJ databases">
        <authorList>
            <person name="Kjaerup R.B."/>
            <person name="Dalgaard T.S."/>
            <person name="Juul-Madsen H.R."/>
        </authorList>
    </citation>
    <scope>NUCLEOTIDE SEQUENCE [LARGE SCALE GENOMIC DNA]</scope>
    <source>
        <strain evidence="1 3">DSM 43363</strain>
    </source>
</reference>
<dbReference type="AlphaFoldDB" id="A0A1C6TYJ2"/>